<evidence type="ECO:0000313" key="22">
    <source>
        <dbReference type="EMBL" id="GLQ31585.1"/>
    </source>
</evidence>
<dbReference type="Gene3D" id="3.40.50.720">
    <property type="entry name" value="NAD(P)-binding Rossmann-like Domain"/>
    <property type="match status" value="1"/>
</dbReference>
<dbReference type="GO" id="GO:0006633">
    <property type="term" value="P:fatty acid biosynthetic process"/>
    <property type="evidence" value="ECO:0007669"/>
    <property type="project" value="UniProtKB-KW"/>
</dbReference>
<evidence type="ECO:0000256" key="21">
    <source>
        <dbReference type="ARBA" id="ARBA00049559"/>
    </source>
</evidence>
<reference evidence="22" key="2">
    <citation type="submission" date="2023-01" db="EMBL/GenBank/DDBJ databases">
        <title>Draft genome sequence of Litoribrevibacter albus strain NBRC 110071.</title>
        <authorList>
            <person name="Sun Q."/>
            <person name="Mori K."/>
        </authorList>
    </citation>
    <scope>NUCLEOTIDE SEQUENCE</scope>
    <source>
        <strain evidence="22">NBRC 110071</strain>
    </source>
</reference>
<comment type="catalytic activity">
    <reaction evidence="17">
        <text>(2E)-tetradecenoyl-CoA + NADPH + H(+) = tetradecanoyl-CoA + NADP(+)</text>
        <dbReference type="Rhea" id="RHEA:44968"/>
        <dbReference type="ChEBI" id="CHEBI:15378"/>
        <dbReference type="ChEBI" id="CHEBI:57385"/>
        <dbReference type="ChEBI" id="CHEBI:57783"/>
        <dbReference type="ChEBI" id="CHEBI:58349"/>
        <dbReference type="ChEBI" id="CHEBI:61405"/>
    </reaction>
    <physiologicalReaction direction="left-to-right" evidence="17">
        <dbReference type="Rhea" id="RHEA:44969"/>
    </physiologicalReaction>
</comment>
<comment type="similarity">
    <text evidence="3">Belongs to the short-chain dehydrogenases/reductases (SDR) family.</text>
</comment>
<gene>
    <name evidence="22" type="primary">atuB</name>
    <name evidence="22" type="ORF">GCM10007876_20640</name>
</gene>
<comment type="subcellular location">
    <subcellularLocation>
        <location evidence="1">Peroxisome</location>
    </subcellularLocation>
</comment>
<evidence type="ECO:0000256" key="1">
    <source>
        <dbReference type="ARBA" id="ARBA00004275"/>
    </source>
</evidence>
<organism evidence="22 23">
    <name type="scientific">Litoribrevibacter albus</name>
    <dbReference type="NCBI Taxonomy" id="1473156"/>
    <lineage>
        <taxon>Bacteria</taxon>
        <taxon>Pseudomonadati</taxon>
        <taxon>Pseudomonadota</taxon>
        <taxon>Gammaproteobacteria</taxon>
        <taxon>Oceanospirillales</taxon>
        <taxon>Oceanospirillaceae</taxon>
        <taxon>Litoribrevibacter</taxon>
    </lineage>
</organism>
<comment type="pathway">
    <text evidence="2">Lipid metabolism.</text>
</comment>
<dbReference type="FunFam" id="3.40.50.720:FF:000084">
    <property type="entry name" value="Short-chain dehydrogenase reductase"/>
    <property type="match status" value="1"/>
</dbReference>
<keyword evidence="7" id="KW-0521">NADP</keyword>
<dbReference type="InterPro" id="IPR002347">
    <property type="entry name" value="SDR_fam"/>
</dbReference>
<comment type="catalytic activity">
    <reaction evidence="19">
        <text>a (2E)-enoyl-CoA + NADPH + H(+) = a 2,3-saturated acyl-CoA + NADP(+)</text>
        <dbReference type="Rhea" id="RHEA:33763"/>
        <dbReference type="ChEBI" id="CHEBI:15378"/>
        <dbReference type="ChEBI" id="CHEBI:57783"/>
        <dbReference type="ChEBI" id="CHEBI:58349"/>
        <dbReference type="ChEBI" id="CHEBI:58856"/>
        <dbReference type="ChEBI" id="CHEBI:65111"/>
        <dbReference type="EC" id="1.3.1.38"/>
    </reaction>
    <physiologicalReaction direction="left-to-right" evidence="19">
        <dbReference type="Rhea" id="RHEA:33764"/>
    </physiologicalReaction>
</comment>
<evidence type="ECO:0000256" key="15">
    <source>
        <dbReference type="ARBA" id="ARBA00041063"/>
    </source>
</evidence>
<comment type="catalytic activity">
    <reaction evidence="21">
        <text>(2E)-octenoyl-CoA + NADPH + H(+) = octanoyl-CoA + NADP(+)</text>
        <dbReference type="Rhea" id="RHEA:44952"/>
        <dbReference type="ChEBI" id="CHEBI:15378"/>
        <dbReference type="ChEBI" id="CHEBI:57386"/>
        <dbReference type="ChEBI" id="CHEBI:57783"/>
        <dbReference type="ChEBI" id="CHEBI:58349"/>
        <dbReference type="ChEBI" id="CHEBI:62242"/>
    </reaction>
    <physiologicalReaction direction="left-to-right" evidence="21">
        <dbReference type="Rhea" id="RHEA:44953"/>
    </physiologicalReaction>
</comment>
<dbReference type="Pfam" id="PF13561">
    <property type="entry name" value="adh_short_C2"/>
    <property type="match status" value="1"/>
</dbReference>
<keyword evidence="6" id="KW-0276">Fatty acid metabolism</keyword>
<comment type="catalytic activity">
    <reaction evidence="18">
        <text>(2E)-hexenoyl-CoA + NADPH + H(+) = hexanoyl-CoA + NADP(+)</text>
        <dbReference type="Rhea" id="RHEA:44956"/>
        <dbReference type="ChEBI" id="CHEBI:15378"/>
        <dbReference type="ChEBI" id="CHEBI:57783"/>
        <dbReference type="ChEBI" id="CHEBI:58349"/>
        <dbReference type="ChEBI" id="CHEBI:62077"/>
        <dbReference type="ChEBI" id="CHEBI:62620"/>
    </reaction>
    <physiologicalReaction direction="left-to-right" evidence="18">
        <dbReference type="Rhea" id="RHEA:44957"/>
    </physiologicalReaction>
</comment>
<keyword evidence="4" id="KW-0444">Lipid biosynthesis</keyword>
<evidence type="ECO:0000256" key="16">
    <source>
        <dbReference type="ARBA" id="ARBA00047570"/>
    </source>
</evidence>
<evidence type="ECO:0000256" key="6">
    <source>
        <dbReference type="ARBA" id="ARBA00022832"/>
    </source>
</evidence>
<dbReference type="InterPro" id="IPR036291">
    <property type="entry name" value="NAD(P)-bd_dom_sf"/>
</dbReference>
<comment type="function">
    <text evidence="12">Participates in chain elongation of fatty acids. Catalyzes the reduction of trans-2-enoyl-CoAs of varying chain lengths from 6:1 to 16:1, having maximum activity with 10:1 CoA. Has no 2,4-dienoyl-CoA reductase activity.</text>
</comment>
<evidence type="ECO:0000313" key="23">
    <source>
        <dbReference type="Proteomes" id="UP001161389"/>
    </source>
</evidence>
<keyword evidence="23" id="KW-1185">Reference proteome</keyword>
<dbReference type="EC" id="1.3.1.38" evidence="14"/>
<dbReference type="EMBL" id="BSNM01000014">
    <property type="protein sequence ID" value="GLQ31585.1"/>
    <property type="molecule type" value="Genomic_DNA"/>
</dbReference>
<keyword evidence="9" id="KW-0443">Lipid metabolism</keyword>
<evidence type="ECO:0000256" key="18">
    <source>
        <dbReference type="ARBA" id="ARBA00049108"/>
    </source>
</evidence>
<evidence type="ECO:0000256" key="20">
    <source>
        <dbReference type="ARBA" id="ARBA00049386"/>
    </source>
</evidence>
<dbReference type="Proteomes" id="UP001161389">
    <property type="component" value="Unassembled WGS sequence"/>
</dbReference>
<evidence type="ECO:0000256" key="11">
    <source>
        <dbReference type="ARBA" id="ARBA00023160"/>
    </source>
</evidence>
<evidence type="ECO:0000256" key="5">
    <source>
        <dbReference type="ARBA" id="ARBA00022553"/>
    </source>
</evidence>
<evidence type="ECO:0000256" key="19">
    <source>
        <dbReference type="ARBA" id="ARBA00049251"/>
    </source>
</evidence>
<evidence type="ECO:0000256" key="14">
    <source>
        <dbReference type="ARBA" id="ARBA00038849"/>
    </source>
</evidence>
<evidence type="ECO:0000256" key="12">
    <source>
        <dbReference type="ARBA" id="ARBA00037124"/>
    </source>
</evidence>
<reference evidence="22" key="1">
    <citation type="journal article" date="2014" name="Int. J. Syst. Evol. Microbiol.">
        <title>Complete genome sequence of Corynebacterium casei LMG S-19264T (=DSM 44701T), isolated from a smear-ripened cheese.</title>
        <authorList>
            <consortium name="US DOE Joint Genome Institute (JGI-PGF)"/>
            <person name="Walter F."/>
            <person name="Albersmeier A."/>
            <person name="Kalinowski J."/>
            <person name="Ruckert C."/>
        </authorList>
    </citation>
    <scope>NUCLEOTIDE SEQUENCE</scope>
    <source>
        <strain evidence="22">NBRC 110071</strain>
    </source>
</reference>
<keyword evidence="8" id="KW-0560">Oxidoreductase</keyword>
<keyword evidence="10" id="KW-0576">Peroxisome</keyword>
<dbReference type="PANTHER" id="PTHR24317:SF7">
    <property type="entry name" value="PEROXISOMAL TRANS-2-ENOYL-COA REDUCTASE"/>
    <property type="match status" value="1"/>
</dbReference>
<keyword evidence="5" id="KW-0597">Phosphoprotein</keyword>
<dbReference type="SUPFAM" id="SSF51735">
    <property type="entry name" value="NAD(P)-binding Rossmann-fold domains"/>
    <property type="match status" value="1"/>
</dbReference>
<evidence type="ECO:0000256" key="8">
    <source>
        <dbReference type="ARBA" id="ARBA00023002"/>
    </source>
</evidence>
<comment type="catalytic activity">
    <reaction evidence="20">
        <text>(2E)-decenoyl-CoA + NADPH + H(+) = decanoyl-CoA + NADP(+)</text>
        <dbReference type="Rhea" id="RHEA:44960"/>
        <dbReference type="ChEBI" id="CHEBI:15378"/>
        <dbReference type="ChEBI" id="CHEBI:57783"/>
        <dbReference type="ChEBI" id="CHEBI:58349"/>
        <dbReference type="ChEBI" id="CHEBI:61406"/>
        <dbReference type="ChEBI" id="CHEBI:61430"/>
    </reaction>
    <physiologicalReaction direction="left-to-right" evidence="20">
        <dbReference type="Rhea" id="RHEA:44961"/>
    </physiologicalReaction>
</comment>
<evidence type="ECO:0000256" key="7">
    <source>
        <dbReference type="ARBA" id="ARBA00022857"/>
    </source>
</evidence>
<dbReference type="PRINTS" id="PR00081">
    <property type="entry name" value="GDHRDH"/>
</dbReference>
<evidence type="ECO:0000256" key="3">
    <source>
        <dbReference type="ARBA" id="ARBA00006484"/>
    </source>
</evidence>
<sequence length="288" mass="30733">MSFNSVLKPGIFNGQHFIVTGGGSGIGRCTAHEIASLGGSVSLIGRNIEKLEKVCSEIEEDGGNADFFQCDIREEETVADVVANVLSKHHKIDGLINNAGGQYPGPAMTIKQKGFEAVVKTNMMGGFLFAREVFNQSMSKTGGAIVNITADMWGGMPGMIHSGAARAGMDNITKTLAFEWGHKGVRVNSIAPGWIISSGMDTYDGAFKAIIPKLKDAVPMKRMGTESEISGMICFLLSPAASFINGTSIRIDGGASLGNRVWPLPNAKNCEPFEGFHRAETPDIFKDD</sequence>
<evidence type="ECO:0000256" key="2">
    <source>
        <dbReference type="ARBA" id="ARBA00005189"/>
    </source>
</evidence>
<keyword evidence="11" id="KW-0275">Fatty acid biosynthesis</keyword>
<protein>
    <recommendedName>
        <fullName evidence="15">Peroxisomal trans-2-enoyl-CoA reductase</fullName>
        <ecNumber evidence="14">1.3.1.38</ecNumber>
    </recommendedName>
</protein>
<evidence type="ECO:0000256" key="17">
    <source>
        <dbReference type="ARBA" id="ARBA00048686"/>
    </source>
</evidence>
<dbReference type="InterPro" id="IPR052388">
    <property type="entry name" value="Peroxisomal_t2-enoyl-CoA_red"/>
</dbReference>
<name>A0AA37W6F6_9GAMM</name>
<dbReference type="GO" id="GO:0019166">
    <property type="term" value="F:trans-2-enoyl-CoA reductase (NADPH) activity"/>
    <property type="evidence" value="ECO:0007669"/>
    <property type="project" value="UniProtKB-EC"/>
</dbReference>
<dbReference type="AlphaFoldDB" id="A0AA37W6F6"/>
<evidence type="ECO:0000256" key="10">
    <source>
        <dbReference type="ARBA" id="ARBA00023140"/>
    </source>
</evidence>
<dbReference type="RefSeq" id="WP_284381251.1">
    <property type="nucleotide sequence ID" value="NZ_BSNM01000014.1"/>
</dbReference>
<dbReference type="PANTHER" id="PTHR24317">
    <property type="entry name" value="PEROXISOMAL TRANS-2-ENOYL-COA REDUCTASE"/>
    <property type="match status" value="1"/>
</dbReference>
<accession>A0AA37W6F6</accession>
<comment type="catalytic activity">
    <reaction evidence="16">
        <text>(2E)-dodecenoyl-CoA + NADPH + H(+) = dodecanoyl-CoA + NADP(+)</text>
        <dbReference type="Rhea" id="RHEA:44964"/>
        <dbReference type="ChEBI" id="CHEBI:15378"/>
        <dbReference type="ChEBI" id="CHEBI:57330"/>
        <dbReference type="ChEBI" id="CHEBI:57375"/>
        <dbReference type="ChEBI" id="CHEBI:57783"/>
        <dbReference type="ChEBI" id="CHEBI:58349"/>
    </reaction>
    <physiologicalReaction direction="left-to-right" evidence="16">
        <dbReference type="Rhea" id="RHEA:44965"/>
    </physiologicalReaction>
</comment>
<comment type="subunit">
    <text evidence="13">Interacts with PEX5, probably required to target it into peroxisomes.</text>
</comment>
<evidence type="ECO:0000256" key="9">
    <source>
        <dbReference type="ARBA" id="ARBA00023098"/>
    </source>
</evidence>
<comment type="caution">
    <text evidence="22">The sequence shown here is derived from an EMBL/GenBank/DDBJ whole genome shotgun (WGS) entry which is preliminary data.</text>
</comment>
<proteinExistence type="inferred from homology"/>
<evidence type="ECO:0000256" key="4">
    <source>
        <dbReference type="ARBA" id="ARBA00022516"/>
    </source>
</evidence>
<evidence type="ECO:0000256" key="13">
    <source>
        <dbReference type="ARBA" id="ARBA00038622"/>
    </source>
</evidence>